<organism evidence="5 6">
    <name type="scientific">Methanothermobacter defluvii</name>
    <dbReference type="NCBI Taxonomy" id="49339"/>
    <lineage>
        <taxon>Archaea</taxon>
        <taxon>Methanobacteriati</taxon>
        <taxon>Methanobacteriota</taxon>
        <taxon>Methanomada group</taxon>
        <taxon>Methanobacteria</taxon>
        <taxon>Methanobacteriales</taxon>
        <taxon>Methanobacteriaceae</taxon>
        <taxon>Methanothermobacter</taxon>
    </lineage>
</organism>
<gene>
    <name evidence="5" type="ORF">C7452_1011</name>
</gene>
<evidence type="ECO:0000256" key="1">
    <source>
        <dbReference type="ARBA" id="ARBA00022676"/>
    </source>
</evidence>
<evidence type="ECO:0000313" key="5">
    <source>
        <dbReference type="EMBL" id="REE28980.1"/>
    </source>
</evidence>
<evidence type="ECO:0000256" key="2">
    <source>
        <dbReference type="ARBA" id="ARBA00022679"/>
    </source>
</evidence>
<evidence type="ECO:0000259" key="4">
    <source>
        <dbReference type="Pfam" id="PF13439"/>
    </source>
</evidence>
<reference evidence="5 6" key="1">
    <citation type="submission" date="2018-07" db="EMBL/GenBank/DDBJ databases">
        <title>Genomic Encyclopedia of Type Strains, Phase IV (KMG-IV): sequencing the most valuable type-strain genomes for metagenomic binning, comparative biology and taxonomic classification.</title>
        <authorList>
            <person name="Goeker M."/>
        </authorList>
    </citation>
    <scope>NUCLEOTIDE SEQUENCE [LARGE SCALE GENOMIC DNA]</scope>
    <source>
        <strain evidence="5 6">DSM 7466</strain>
    </source>
</reference>
<proteinExistence type="predicted"/>
<keyword evidence="2 5" id="KW-0808">Transferase</keyword>
<dbReference type="SUPFAM" id="SSF53756">
    <property type="entry name" value="UDP-Glycosyltransferase/glycogen phosphorylase"/>
    <property type="match status" value="1"/>
</dbReference>
<dbReference type="RefSeq" id="WP_115892422.1">
    <property type="nucleotide sequence ID" value="NZ_QREL01000001.1"/>
</dbReference>
<dbReference type="GO" id="GO:0016757">
    <property type="term" value="F:glycosyltransferase activity"/>
    <property type="evidence" value="ECO:0007669"/>
    <property type="project" value="UniProtKB-KW"/>
</dbReference>
<dbReference type="InterPro" id="IPR028098">
    <property type="entry name" value="Glyco_trans_4-like_N"/>
</dbReference>
<sequence length="380" mass="43372">MIKELHHFSTKLVGNTMKVLSVSLGQPKESSCWLRIKKQAELLSSIGHEVELRFYSRKTHLSFEPPFKYSIIRVSPLNVHLKHFINTPVDKYDLVFCNLAPSAFICSLSRIRGIHIVLDNHGDLISEMELYGVGLLRKIYYSIISSLTFKASSRVICVSRSMMKDLRERGVPEKKLYCVTNATDLDLFRPLNEDEANRMKKDLGLEDRLTFGYIGADDKWQGVDKLIETGEAVDYRDIFFLYVGFSENMERSNNALYIPKVPFDRVKYYYGACDVLVLPRPSHKSAEVAAPTKFAEYAAMGKPILTTDVGDAAALVRKYKCGIVIDDNSPENLLKGIKEFRSLPEDELLRMGKNARKMAEKEFSMEKMREDLRKVIESLG</sequence>
<dbReference type="PANTHER" id="PTHR12526:SF629">
    <property type="entry name" value="TEICHURONIC ACID BIOSYNTHESIS GLYCOSYLTRANSFERASE TUAH-RELATED"/>
    <property type="match status" value="1"/>
</dbReference>
<dbReference type="InterPro" id="IPR001296">
    <property type="entry name" value="Glyco_trans_1"/>
</dbReference>
<protein>
    <submittedName>
        <fullName evidence="5">Glycosyltransferase involved in cell wall biosynthesis</fullName>
    </submittedName>
</protein>
<evidence type="ECO:0000313" key="6">
    <source>
        <dbReference type="Proteomes" id="UP000256864"/>
    </source>
</evidence>
<accession>A0A371NGB5</accession>
<keyword evidence="6" id="KW-1185">Reference proteome</keyword>
<evidence type="ECO:0000259" key="3">
    <source>
        <dbReference type="Pfam" id="PF00534"/>
    </source>
</evidence>
<comment type="caution">
    <text evidence="5">The sequence shown here is derived from an EMBL/GenBank/DDBJ whole genome shotgun (WGS) entry which is preliminary data.</text>
</comment>
<name>A0A371NGB5_9EURY</name>
<dbReference type="PANTHER" id="PTHR12526">
    <property type="entry name" value="GLYCOSYLTRANSFERASE"/>
    <property type="match status" value="1"/>
</dbReference>
<keyword evidence="1" id="KW-0328">Glycosyltransferase</keyword>
<dbReference type="AlphaFoldDB" id="A0A371NGB5"/>
<dbReference type="Pfam" id="PF13439">
    <property type="entry name" value="Glyco_transf_4"/>
    <property type="match status" value="1"/>
</dbReference>
<feature type="domain" description="Glycosyltransferase subfamily 4-like N-terminal" evidence="4">
    <location>
        <begin position="51"/>
        <end position="186"/>
    </location>
</feature>
<dbReference type="Gene3D" id="3.40.50.2000">
    <property type="entry name" value="Glycogen Phosphorylase B"/>
    <property type="match status" value="2"/>
</dbReference>
<dbReference type="Proteomes" id="UP000256864">
    <property type="component" value="Unassembled WGS sequence"/>
</dbReference>
<dbReference type="CDD" id="cd03794">
    <property type="entry name" value="GT4_WbuB-like"/>
    <property type="match status" value="1"/>
</dbReference>
<dbReference type="EMBL" id="QREL01000001">
    <property type="protein sequence ID" value="REE28980.1"/>
    <property type="molecule type" value="Genomic_DNA"/>
</dbReference>
<feature type="domain" description="Glycosyl transferase family 1" evidence="3">
    <location>
        <begin position="199"/>
        <end position="358"/>
    </location>
</feature>
<dbReference type="Pfam" id="PF00534">
    <property type="entry name" value="Glycos_transf_1"/>
    <property type="match status" value="1"/>
</dbReference>